<proteinExistence type="predicted"/>
<organism evidence="2 3">
    <name type="scientific">Drosophila mojavensis</name>
    <name type="common">Fruit fly</name>
    <dbReference type="NCBI Taxonomy" id="7230"/>
    <lineage>
        <taxon>Eukaryota</taxon>
        <taxon>Metazoa</taxon>
        <taxon>Ecdysozoa</taxon>
        <taxon>Arthropoda</taxon>
        <taxon>Hexapoda</taxon>
        <taxon>Insecta</taxon>
        <taxon>Pterygota</taxon>
        <taxon>Neoptera</taxon>
        <taxon>Endopterygota</taxon>
        <taxon>Diptera</taxon>
        <taxon>Brachycera</taxon>
        <taxon>Muscomorpha</taxon>
        <taxon>Ephydroidea</taxon>
        <taxon>Drosophilidae</taxon>
        <taxon>Drosophila</taxon>
    </lineage>
</organism>
<dbReference type="PANTHER" id="PTHR36251:SF2">
    <property type="entry name" value="GIFSY-2 PROPHAGE HOST SPECIFICITY PROTEIN J, PHAGE LAMBDA"/>
    <property type="match status" value="1"/>
</dbReference>
<accession>A0A0Q9XU75</accession>
<dbReference type="AlphaFoldDB" id="A0A0Q9XU75"/>
<dbReference type="Proteomes" id="UP000009192">
    <property type="component" value="Unassembled WGS sequence"/>
</dbReference>
<reference evidence="2 3" key="1">
    <citation type="journal article" date="2007" name="Nature">
        <title>Evolution of genes and genomes on the Drosophila phylogeny.</title>
        <authorList>
            <consortium name="Drosophila 12 Genomes Consortium"/>
            <person name="Clark A.G."/>
            <person name="Eisen M.B."/>
            <person name="Smith D.R."/>
            <person name="Bergman C.M."/>
            <person name="Oliver B."/>
            <person name="Markow T.A."/>
            <person name="Kaufman T.C."/>
            <person name="Kellis M."/>
            <person name="Gelbart W."/>
            <person name="Iyer V.N."/>
            <person name="Pollard D.A."/>
            <person name="Sackton T.B."/>
            <person name="Larracuente A.M."/>
            <person name="Singh N.D."/>
            <person name="Abad J.P."/>
            <person name="Abt D.N."/>
            <person name="Adryan B."/>
            <person name="Aguade M."/>
            <person name="Akashi H."/>
            <person name="Anderson W.W."/>
            <person name="Aquadro C.F."/>
            <person name="Ardell D.H."/>
            <person name="Arguello R."/>
            <person name="Artieri C.G."/>
            <person name="Barbash D.A."/>
            <person name="Barker D."/>
            <person name="Barsanti P."/>
            <person name="Batterham P."/>
            <person name="Batzoglou S."/>
            <person name="Begun D."/>
            <person name="Bhutkar A."/>
            <person name="Blanco E."/>
            <person name="Bosak S.A."/>
            <person name="Bradley R.K."/>
            <person name="Brand A.D."/>
            <person name="Brent M.R."/>
            <person name="Brooks A.N."/>
            <person name="Brown R.H."/>
            <person name="Butlin R.K."/>
            <person name="Caggese C."/>
            <person name="Calvi B.R."/>
            <person name="Bernardo de Carvalho A."/>
            <person name="Caspi A."/>
            <person name="Castrezana S."/>
            <person name="Celniker S.E."/>
            <person name="Chang J.L."/>
            <person name="Chapple C."/>
            <person name="Chatterji S."/>
            <person name="Chinwalla A."/>
            <person name="Civetta A."/>
            <person name="Clifton S.W."/>
            <person name="Comeron J.M."/>
            <person name="Costello J.C."/>
            <person name="Coyne J.A."/>
            <person name="Daub J."/>
            <person name="David R.G."/>
            <person name="Delcher A.L."/>
            <person name="Delehaunty K."/>
            <person name="Do C.B."/>
            <person name="Ebling H."/>
            <person name="Edwards K."/>
            <person name="Eickbush T."/>
            <person name="Evans J.D."/>
            <person name="Filipski A."/>
            <person name="Findeiss S."/>
            <person name="Freyhult E."/>
            <person name="Fulton L."/>
            <person name="Fulton R."/>
            <person name="Garcia A.C."/>
            <person name="Gardiner A."/>
            <person name="Garfield D.A."/>
            <person name="Garvin B.E."/>
            <person name="Gibson G."/>
            <person name="Gilbert D."/>
            <person name="Gnerre S."/>
            <person name="Godfrey J."/>
            <person name="Good R."/>
            <person name="Gotea V."/>
            <person name="Gravely B."/>
            <person name="Greenberg A.J."/>
            <person name="Griffiths-Jones S."/>
            <person name="Gross S."/>
            <person name="Guigo R."/>
            <person name="Gustafson E.A."/>
            <person name="Haerty W."/>
            <person name="Hahn M.W."/>
            <person name="Halligan D.L."/>
            <person name="Halpern A.L."/>
            <person name="Halter G.M."/>
            <person name="Han M.V."/>
            <person name="Heger A."/>
            <person name="Hillier L."/>
            <person name="Hinrichs A.S."/>
            <person name="Holmes I."/>
            <person name="Hoskins R.A."/>
            <person name="Hubisz M.J."/>
            <person name="Hultmark D."/>
            <person name="Huntley M.A."/>
            <person name="Jaffe D.B."/>
            <person name="Jagadeeshan S."/>
            <person name="Jeck W.R."/>
            <person name="Johnson J."/>
            <person name="Jones C.D."/>
            <person name="Jordan W.C."/>
            <person name="Karpen G.H."/>
            <person name="Kataoka E."/>
            <person name="Keightley P.D."/>
            <person name="Kheradpour P."/>
            <person name="Kirkness E.F."/>
            <person name="Koerich L.B."/>
            <person name="Kristiansen K."/>
            <person name="Kudrna D."/>
            <person name="Kulathinal R.J."/>
            <person name="Kumar S."/>
            <person name="Kwok R."/>
            <person name="Lander E."/>
            <person name="Langley C.H."/>
            <person name="Lapoint R."/>
            <person name="Lazzaro B.P."/>
            <person name="Lee S.J."/>
            <person name="Levesque L."/>
            <person name="Li R."/>
            <person name="Lin C.F."/>
            <person name="Lin M.F."/>
            <person name="Lindblad-Toh K."/>
            <person name="Llopart A."/>
            <person name="Long M."/>
            <person name="Low L."/>
            <person name="Lozovsky E."/>
            <person name="Lu J."/>
            <person name="Luo M."/>
            <person name="Machado C.A."/>
            <person name="Makalowski W."/>
            <person name="Marzo M."/>
            <person name="Matsuda M."/>
            <person name="Matzkin L."/>
            <person name="McAllister B."/>
            <person name="McBride C.S."/>
            <person name="McKernan B."/>
            <person name="McKernan K."/>
            <person name="Mendez-Lago M."/>
            <person name="Minx P."/>
            <person name="Mollenhauer M.U."/>
            <person name="Montooth K."/>
            <person name="Mount S.M."/>
            <person name="Mu X."/>
            <person name="Myers E."/>
            <person name="Negre B."/>
            <person name="Newfeld S."/>
            <person name="Nielsen R."/>
            <person name="Noor M.A."/>
            <person name="O'Grady P."/>
            <person name="Pachter L."/>
            <person name="Papaceit M."/>
            <person name="Parisi M.J."/>
            <person name="Parisi M."/>
            <person name="Parts L."/>
            <person name="Pedersen J.S."/>
            <person name="Pesole G."/>
            <person name="Phillippy A.M."/>
            <person name="Ponting C.P."/>
            <person name="Pop M."/>
            <person name="Porcelli D."/>
            <person name="Powell J.R."/>
            <person name="Prohaska S."/>
            <person name="Pruitt K."/>
            <person name="Puig M."/>
            <person name="Quesneville H."/>
            <person name="Ram K.R."/>
            <person name="Rand D."/>
            <person name="Rasmussen M.D."/>
            <person name="Reed L.K."/>
            <person name="Reenan R."/>
            <person name="Reily A."/>
            <person name="Remington K.A."/>
            <person name="Rieger T.T."/>
            <person name="Ritchie M.G."/>
            <person name="Robin C."/>
            <person name="Rogers Y.H."/>
            <person name="Rohde C."/>
            <person name="Rozas J."/>
            <person name="Rubenfield M.J."/>
            <person name="Ruiz A."/>
            <person name="Russo S."/>
            <person name="Salzberg S.L."/>
            <person name="Sanchez-Gracia A."/>
            <person name="Saranga D.J."/>
            <person name="Sato H."/>
            <person name="Schaeffer S.W."/>
            <person name="Schatz M.C."/>
            <person name="Schlenke T."/>
            <person name="Schwartz R."/>
            <person name="Segarra C."/>
            <person name="Singh R.S."/>
            <person name="Sirot L."/>
            <person name="Sirota M."/>
            <person name="Sisneros N.B."/>
            <person name="Smith C.D."/>
            <person name="Smith T.F."/>
            <person name="Spieth J."/>
            <person name="Stage D.E."/>
            <person name="Stark A."/>
            <person name="Stephan W."/>
            <person name="Strausberg R.L."/>
            <person name="Strempel S."/>
            <person name="Sturgill D."/>
            <person name="Sutton G."/>
            <person name="Sutton G.G."/>
            <person name="Tao W."/>
            <person name="Teichmann S."/>
            <person name="Tobari Y.N."/>
            <person name="Tomimura Y."/>
            <person name="Tsolas J.M."/>
            <person name="Valente V.L."/>
            <person name="Venter E."/>
            <person name="Venter J.C."/>
            <person name="Vicario S."/>
            <person name="Vieira F.G."/>
            <person name="Vilella A.J."/>
            <person name="Villasante A."/>
            <person name="Walenz B."/>
            <person name="Wang J."/>
            <person name="Wasserman M."/>
            <person name="Watts T."/>
            <person name="Wilson D."/>
            <person name="Wilson R.K."/>
            <person name="Wing R.A."/>
            <person name="Wolfner M.F."/>
            <person name="Wong A."/>
            <person name="Wong G.K."/>
            <person name="Wu C.I."/>
            <person name="Wu G."/>
            <person name="Yamamoto D."/>
            <person name="Yang H.P."/>
            <person name="Yang S.P."/>
            <person name="Yorke J.A."/>
            <person name="Yoshida K."/>
            <person name="Zdobnov E."/>
            <person name="Zhang P."/>
            <person name="Zhang Y."/>
            <person name="Zimin A.V."/>
            <person name="Baldwin J."/>
            <person name="Abdouelleil A."/>
            <person name="Abdulkadir J."/>
            <person name="Abebe A."/>
            <person name="Abera B."/>
            <person name="Abreu J."/>
            <person name="Acer S.C."/>
            <person name="Aftuck L."/>
            <person name="Alexander A."/>
            <person name="An P."/>
            <person name="Anderson E."/>
            <person name="Anderson S."/>
            <person name="Arachi H."/>
            <person name="Azer M."/>
            <person name="Bachantsang P."/>
            <person name="Barry A."/>
            <person name="Bayul T."/>
            <person name="Berlin A."/>
            <person name="Bessette D."/>
            <person name="Bloom T."/>
            <person name="Blye J."/>
            <person name="Boguslavskiy L."/>
            <person name="Bonnet C."/>
            <person name="Boukhgalter B."/>
            <person name="Bourzgui I."/>
            <person name="Brown A."/>
            <person name="Cahill P."/>
            <person name="Channer S."/>
            <person name="Cheshatsang Y."/>
            <person name="Chuda L."/>
            <person name="Citroen M."/>
            <person name="Collymore A."/>
            <person name="Cooke P."/>
            <person name="Costello M."/>
            <person name="D'Aco K."/>
            <person name="Daza R."/>
            <person name="De Haan G."/>
            <person name="DeGray S."/>
            <person name="DeMaso C."/>
            <person name="Dhargay N."/>
            <person name="Dooley K."/>
            <person name="Dooley E."/>
            <person name="Doricent M."/>
            <person name="Dorje P."/>
            <person name="Dorjee K."/>
            <person name="Dupes A."/>
            <person name="Elong R."/>
            <person name="Falk J."/>
            <person name="Farina A."/>
            <person name="Faro S."/>
            <person name="Ferguson D."/>
            <person name="Fisher S."/>
            <person name="Foley C.D."/>
            <person name="Franke A."/>
            <person name="Friedrich D."/>
            <person name="Gadbois L."/>
            <person name="Gearin G."/>
            <person name="Gearin C.R."/>
            <person name="Giannoukos G."/>
            <person name="Goode T."/>
            <person name="Graham J."/>
            <person name="Grandbois E."/>
            <person name="Grewal S."/>
            <person name="Gyaltsen K."/>
            <person name="Hafez N."/>
            <person name="Hagos B."/>
            <person name="Hall J."/>
            <person name="Henson C."/>
            <person name="Hollinger A."/>
            <person name="Honan T."/>
            <person name="Huard M.D."/>
            <person name="Hughes L."/>
            <person name="Hurhula B."/>
            <person name="Husby M.E."/>
            <person name="Kamat A."/>
            <person name="Kanga B."/>
            <person name="Kashin S."/>
            <person name="Khazanovich D."/>
            <person name="Kisner P."/>
            <person name="Lance K."/>
            <person name="Lara M."/>
            <person name="Lee W."/>
            <person name="Lennon N."/>
            <person name="Letendre F."/>
            <person name="LeVine R."/>
            <person name="Lipovsky A."/>
            <person name="Liu X."/>
            <person name="Liu J."/>
            <person name="Liu S."/>
            <person name="Lokyitsang T."/>
            <person name="Lokyitsang Y."/>
            <person name="Lubonja R."/>
            <person name="Lui A."/>
            <person name="MacDonald P."/>
            <person name="Magnisalis V."/>
            <person name="Maru K."/>
            <person name="Matthews C."/>
            <person name="McCusker W."/>
            <person name="McDonough S."/>
            <person name="Mehta T."/>
            <person name="Meldrim J."/>
            <person name="Meneus L."/>
            <person name="Mihai O."/>
            <person name="Mihalev A."/>
            <person name="Mihova T."/>
            <person name="Mittelman R."/>
            <person name="Mlenga V."/>
            <person name="Montmayeur A."/>
            <person name="Mulrain L."/>
            <person name="Navidi A."/>
            <person name="Naylor J."/>
            <person name="Negash T."/>
            <person name="Nguyen T."/>
            <person name="Nguyen N."/>
            <person name="Nicol R."/>
            <person name="Norbu C."/>
            <person name="Norbu N."/>
            <person name="Novod N."/>
            <person name="O'Neill B."/>
            <person name="Osman S."/>
            <person name="Markiewicz E."/>
            <person name="Oyono O.L."/>
            <person name="Patti C."/>
            <person name="Phunkhang P."/>
            <person name="Pierre F."/>
            <person name="Priest M."/>
            <person name="Raghuraman S."/>
            <person name="Rege F."/>
            <person name="Reyes R."/>
            <person name="Rise C."/>
            <person name="Rogov P."/>
            <person name="Ross K."/>
            <person name="Ryan E."/>
            <person name="Settipalli S."/>
            <person name="Shea T."/>
            <person name="Sherpa N."/>
            <person name="Shi L."/>
            <person name="Shih D."/>
            <person name="Sparrow T."/>
            <person name="Spaulding J."/>
            <person name="Stalker J."/>
            <person name="Stange-Thomann N."/>
            <person name="Stavropoulos S."/>
            <person name="Stone C."/>
            <person name="Strader C."/>
            <person name="Tesfaye S."/>
            <person name="Thomson T."/>
            <person name="Thoulutsang Y."/>
            <person name="Thoulutsang D."/>
            <person name="Topham K."/>
            <person name="Topping I."/>
            <person name="Tsamla T."/>
            <person name="Vassiliev H."/>
            <person name="Vo A."/>
            <person name="Wangchuk T."/>
            <person name="Wangdi T."/>
            <person name="Weiand M."/>
            <person name="Wilkinson J."/>
            <person name="Wilson A."/>
            <person name="Yadav S."/>
            <person name="Young G."/>
            <person name="Yu Q."/>
            <person name="Zembek L."/>
            <person name="Zhong D."/>
            <person name="Zimmer A."/>
            <person name="Zwirko Z."/>
            <person name="Jaffe D.B."/>
            <person name="Alvarez P."/>
            <person name="Brockman W."/>
            <person name="Butler J."/>
            <person name="Chin C."/>
            <person name="Gnerre S."/>
            <person name="Grabherr M."/>
            <person name="Kleber M."/>
            <person name="Mauceli E."/>
            <person name="MacCallum I."/>
        </authorList>
    </citation>
    <scope>NUCLEOTIDE SEQUENCE [LARGE SCALE GENOMIC DNA]</scope>
    <source>
        <strain evidence="3">Tucson 15081-1352.22</strain>
    </source>
</reference>
<dbReference type="KEGG" id="dmo:Dmoj_GI26692"/>
<evidence type="ECO:0000313" key="2">
    <source>
        <dbReference type="EMBL" id="KRG07937.1"/>
    </source>
</evidence>
<dbReference type="InterPro" id="IPR053171">
    <property type="entry name" value="Viral_Tip_Attach_Protein"/>
</dbReference>
<dbReference type="PANTHER" id="PTHR36251">
    <property type="entry name" value="FELS-1 PROPHAGE HOST SPECIFICITY PROTEIN-RELATED"/>
    <property type="match status" value="1"/>
</dbReference>
<sequence>MAWCLWDMLTHPRYGMGKRLGAADVDKWALYVIGQYCDQSVPDGFGGTEPRITCNAYLTTQRKAWDVLSDFCSAMRCMPVWNGQTLTFVQDRPSDKTWTYNRSNVVMPDDGAPFRYSFSALKDRHNAVEVNWIDPNNGWETATELVEDTQAIARYGRNVTKMDAFGCTSRGQAHRAGLWLIKTELLETQTVDFSVGAEGLRHVPGDVIEICDDDYAGISTGGRVLAVNSQTRTLTLDREITLPSSGTALISLVDGSGNPVSVEVQSVTDGVKVKVSRVPDGVAEYSVWELKLPTLRQRLFLLVGVANP</sequence>
<dbReference type="Pfam" id="PF13550">
    <property type="entry name" value="Phage-tail_3"/>
    <property type="match status" value="1"/>
</dbReference>
<evidence type="ECO:0000313" key="3">
    <source>
        <dbReference type="Proteomes" id="UP000009192"/>
    </source>
</evidence>
<evidence type="ECO:0000259" key="1">
    <source>
        <dbReference type="Pfam" id="PF13550"/>
    </source>
</evidence>
<gene>
    <name evidence="2" type="primary">Dmoj\GI26692</name>
    <name evidence="2" type="ORF">Dmoj_GI26692</name>
</gene>
<dbReference type="InterPro" id="IPR032876">
    <property type="entry name" value="J_dom"/>
</dbReference>
<keyword evidence="3" id="KW-1185">Reference proteome</keyword>
<name>A0A0Q9XU75_DROMO</name>
<dbReference type="EMBL" id="CH939885">
    <property type="protein sequence ID" value="KRG07937.1"/>
    <property type="molecule type" value="Genomic_DNA"/>
</dbReference>
<feature type="domain" description="Tip attachment protein J" evidence="1">
    <location>
        <begin position="60"/>
        <end position="227"/>
    </location>
</feature>
<protein>
    <recommendedName>
        <fullName evidence="1">Tip attachment protein J domain-containing protein</fullName>
    </recommendedName>
</protein>
<dbReference type="InParanoid" id="A0A0Q9XU75"/>